<gene>
    <name evidence="2" type="ORF">PCOR1329_LOCUS25454</name>
</gene>
<feature type="region of interest" description="Disordered" evidence="1">
    <location>
        <begin position="59"/>
        <end position="126"/>
    </location>
</feature>
<feature type="compositionally biased region" description="Acidic residues" evidence="1">
    <location>
        <begin position="95"/>
        <end position="108"/>
    </location>
</feature>
<proteinExistence type="predicted"/>
<evidence type="ECO:0000313" key="3">
    <source>
        <dbReference type="Proteomes" id="UP001189429"/>
    </source>
</evidence>
<reference evidence="2" key="1">
    <citation type="submission" date="2023-10" db="EMBL/GenBank/DDBJ databases">
        <authorList>
            <person name="Chen Y."/>
            <person name="Shah S."/>
            <person name="Dougan E. K."/>
            <person name="Thang M."/>
            <person name="Chan C."/>
        </authorList>
    </citation>
    <scope>NUCLEOTIDE SEQUENCE [LARGE SCALE GENOMIC DNA]</scope>
</reference>
<keyword evidence="3" id="KW-1185">Reference proteome</keyword>
<organism evidence="2 3">
    <name type="scientific">Prorocentrum cordatum</name>
    <dbReference type="NCBI Taxonomy" id="2364126"/>
    <lineage>
        <taxon>Eukaryota</taxon>
        <taxon>Sar</taxon>
        <taxon>Alveolata</taxon>
        <taxon>Dinophyceae</taxon>
        <taxon>Prorocentrales</taxon>
        <taxon>Prorocentraceae</taxon>
        <taxon>Prorocentrum</taxon>
    </lineage>
</organism>
<sequence length="126" mass="13379">MGDSELRTTALCPALVVAPETFLSLAGRNDASLQRSCFSSSSSRLRRCNATVTPSRCPGCTRRTSLRPAGSKPAGRAPQPRTAGGGRGSSREIEEAAWEEEQEEEEGSGAEHERGGQGEWHCTSTA</sequence>
<dbReference type="EMBL" id="CAUYUJ010008891">
    <property type="protein sequence ID" value="CAK0825290.1"/>
    <property type="molecule type" value="Genomic_DNA"/>
</dbReference>
<name>A0ABN9S1A0_9DINO</name>
<dbReference type="Proteomes" id="UP001189429">
    <property type="component" value="Unassembled WGS sequence"/>
</dbReference>
<accession>A0ABN9S1A0</accession>
<evidence type="ECO:0000256" key="1">
    <source>
        <dbReference type="SAM" id="MobiDB-lite"/>
    </source>
</evidence>
<evidence type="ECO:0000313" key="2">
    <source>
        <dbReference type="EMBL" id="CAK0825290.1"/>
    </source>
</evidence>
<comment type="caution">
    <text evidence="2">The sequence shown here is derived from an EMBL/GenBank/DDBJ whole genome shotgun (WGS) entry which is preliminary data.</text>
</comment>
<protein>
    <submittedName>
        <fullName evidence="2">Uncharacterized protein</fullName>
    </submittedName>
</protein>